<protein>
    <submittedName>
        <fullName evidence="1">Uncharacterized protein</fullName>
    </submittedName>
</protein>
<evidence type="ECO:0000313" key="1">
    <source>
        <dbReference type="EMBL" id="GHI41676.1"/>
    </source>
</evidence>
<organism evidence="1 2">
    <name type="scientific">Streptomyces violascens</name>
    <dbReference type="NCBI Taxonomy" id="67381"/>
    <lineage>
        <taxon>Bacteria</taxon>
        <taxon>Bacillati</taxon>
        <taxon>Actinomycetota</taxon>
        <taxon>Actinomycetes</taxon>
        <taxon>Kitasatosporales</taxon>
        <taxon>Streptomycetaceae</taxon>
        <taxon>Streptomyces</taxon>
    </lineage>
</organism>
<proteinExistence type="predicted"/>
<accession>A0ABQ3QWN5</accession>
<reference evidence="1" key="1">
    <citation type="submission" date="2024-05" db="EMBL/GenBank/DDBJ databases">
        <title>Whole genome shotgun sequence of Streptomyces violascens NBRC 12920.</title>
        <authorList>
            <person name="Komaki H."/>
            <person name="Tamura T."/>
        </authorList>
    </citation>
    <scope>NUCLEOTIDE SEQUENCE</scope>
    <source>
        <strain evidence="1">NBRC 12920</strain>
    </source>
</reference>
<comment type="caution">
    <text evidence="1">The sequence shown here is derived from an EMBL/GenBank/DDBJ whole genome shotgun (WGS) entry which is preliminary data.</text>
</comment>
<gene>
    <name evidence="1" type="ORF">Sviol_60840</name>
</gene>
<evidence type="ECO:0000313" key="2">
    <source>
        <dbReference type="Proteomes" id="UP001050808"/>
    </source>
</evidence>
<keyword evidence="2" id="KW-1185">Reference proteome</keyword>
<dbReference type="Proteomes" id="UP001050808">
    <property type="component" value="Unassembled WGS sequence"/>
</dbReference>
<sequence length="98" mass="10135">MNDLEAVGVESAISYPFSTAALRTHSLHARGEAGLNWGIASGSTRITEPSRRGTGSQTERVLDIRRATPACSAVPYQLAVTYLCALKSVSSAGAGLAG</sequence>
<name>A0ABQ3QWN5_9ACTN</name>
<dbReference type="EMBL" id="BNDY01000017">
    <property type="protein sequence ID" value="GHI41676.1"/>
    <property type="molecule type" value="Genomic_DNA"/>
</dbReference>